<feature type="transmembrane region" description="Helical" evidence="1">
    <location>
        <begin position="53"/>
        <end position="71"/>
    </location>
</feature>
<evidence type="ECO:0000313" key="2">
    <source>
        <dbReference type="EMBL" id="DAA06393.1"/>
    </source>
</evidence>
<gene>
    <name evidence="2" type="primary">Gr61</name>
</gene>
<keyword evidence="1" id="KW-0472">Membrane</keyword>
<evidence type="ECO:0000256" key="1">
    <source>
        <dbReference type="SAM" id="Phobius"/>
    </source>
</evidence>
<feature type="transmembrane region" description="Helical" evidence="1">
    <location>
        <begin position="131"/>
        <end position="159"/>
    </location>
</feature>
<feature type="transmembrane region" description="Helical" evidence="1">
    <location>
        <begin position="91"/>
        <end position="110"/>
    </location>
</feature>
<proteinExistence type="predicted"/>
<name>B7FF46_BOMMO</name>
<accession>B7FF46</accession>
<sequence length="390" mass="45486">MSIRFEKDLLHNYVEIELQYFLRPFNVMQSLFFQSKYRIVDNFILPNTLFKNIMSFVVSVLCALSFIYTIISVWQNTHATSFHALVTSVYLSYNIYGILIGSVLIIWLSDRNIEFVLKIQDLIKILEFNKCFLIEYAFINSIIMAAIFILNFLLYGYFVVHLQKFALGLTFSAIVCILNQDLDIIYVIIFANILKKCASRWTVEARQKNNFNDQGKWVKLFNAFLNLTESYQLYQKIFEFYELLRRVGIVFLGLQLTVCRVCSNDIKSIQCTVMLHAFQLICVWIVKKFITLSILSFEMEIFYEKLREIETVCIILVSSDNPSERELKIWKNIIRVSSCSVRKTTACGLCEVGAALPQWLLQATTAYTIVLLQFHITTFSRATNDIYDLD</sequence>
<reference evidence="2" key="1">
    <citation type="journal article" date="2008" name="Insect Mol. Biol.">
        <title>The gustatory receptor family in the silkworm moth Bombyx mori is characterized by a large expansion of a single lineage of putative bitter receptors.</title>
        <authorList>
            <person name="Wanner K.W."/>
            <person name="Robertson H.M."/>
        </authorList>
    </citation>
    <scope>NUCLEOTIDE SEQUENCE</scope>
</reference>
<protein>
    <submittedName>
        <fullName evidence="2">Gustatory receptor 61</fullName>
    </submittedName>
</protein>
<keyword evidence="2" id="KW-0675">Receptor</keyword>
<feature type="transmembrane region" description="Helical" evidence="1">
    <location>
        <begin position="165"/>
        <end position="191"/>
    </location>
</feature>
<keyword evidence="1" id="KW-1133">Transmembrane helix</keyword>
<dbReference type="AlphaFoldDB" id="B7FF46"/>
<keyword evidence="1" id="KW-0812">Transmembrane</keyword>
<organism evidence="2">
    <name type="scientific">Bombyx mori</name>
    <name type="common">Silk moth</name>
    <dbReference type="NCBI Taxonomy" id="7091"/>
    <lineage>
        <taxon>Eukaryota</taxon>
        <taxon>Metazoa</taxon>
        <taxon>Ecdysozoa</taxon>
        <taxon>Arthropoda</taxon>
        <taxon>Hexapoda</taxon>
        <taxon>Insecta</taxon>
        <taxon>Pterygota</taxon>
        <taxon>Neoptera</taxon>
        <taxon>Endopterygota</taxon>
        <taxon>Lepidoptera</taxon>
        <taxon>Glossata</taxon>
        <taxon>Ditrysia</taxon>
        <taxon>Bombycoidea</taxon>
        <taxon>Bombycidae</taxon>
        <taxon>Bombycinae</taxon>
        <taxon>Bombyx</taxon>
    </lineage>
</organism>
<dbReference type="EMBL" id="BK006613">
    <property type="protein sequence ID" value="DAA06393.1"/>
    <property type="molecule type" value="Genomic_DNA"/>
</dbReference>